<accession>A0ABP5GQG6</accession>
<evidence type="ECO:0000313" key="3">
    <source>
        <dbReference type="Proteomes" id="UP001500751"/>
    </source>
</evidence>
<proteinExistence type="predicted"/>
<gene>
    <name evidence="2" type="ORF">GCM10009839_67130</name>
</gene>
<keyword evidence="1" id="KW-0812">Transmembrane</keyword>
<protein>
    <submittedName>
        <fullName evidence="2">CbtB-domain containing protein</fullName>
    </submittedName>
</protein>
<keyword evidence="1" id="KW-0472">Membrane</keyword>
<evidence type="ECO:0000256" key="1">
    <source>
        <dbReference type="SAM" id="Phobius"/>
    </source>
</evidence>
<comment type="caution">
    <text evidence="2">The sequence shown here is derived from an EMBL/GenBank/DDBJ whole genome shotgun (WGS) entry which is preliminary data.</text>
</comment>
<reference evidence="3" key="1">
    <citation type="journal article" date="2019" name="Int. J. Syst. Evol. Microbiol.">
        <title>The Global Catalogue of Microorganisms (GCM) 10K type strain sequencing project: providing services to taxonomists for standard genome sequencing and annotation.</title>
        <authorList>
            <consortium name="The Broad Institute Genomics Platform"/>
            <consortium name="The Broad Institute Genome Sequencing Center for Infectious Disease"/>
            <person name="Wu L."/>
            <person name="Ma J."/>
        </authorList>
    </citation>
    <scope>NUCLEOTIDE SEQUENCE [LARGE SCALE GENOMIC DNA]</scope>
    <source>
        <strain evidence="3">JCM 16014</strain>
    </source>
</reference>
<keyword evidence="1" id="KW-1133">Transmembrane helix</keyword>
<feature type="transmembrane region" description="Helical" evidence="1">
    <location>
        <begin position="20"/>
        <end position="45"/>
    </location>
</feature>
<name>A0ABP5GQG6_9ACTN</name>
<dbReference type="Proteomes" id="UP001500751">
    <property type="component" value="Unassembled WGS sequence"/>
</dbReference>
<dbReference type="InterPro" id="IPR012667">
    <property type="entry name" value="CbtB_put"/>
</dbReference>
<organism evidence="2 3">
    <name type="scientific">Catenulispora yoronensis</name>
    <dbReference type="NCBI Taxonomy" id="450799"/>
    <lineage>
        <taxon>Bacteria</taxon>
        <taxon>Bacillati</taxon>
        <taxon>Actinomycetota</taxon>
        <taxon>Actinomycetes</taxon>
        <taxon>Catenulisporales</taxon>
        <taxon>Catenulisporaceae</taxon>
        <taxon>Catenulispora</taxon>
    </lineage>
</organism>
<evidence type="ECO:0000313" key="2">
    <source>
        <dbReference type="EMBL" id="GAA2050935.1"/>
    </source>
</evidence>
<dbReference type="EMBL" id="BAAAQN010000050">
    <property type="protein sequence ID" value="GAA2050935.1"/>
    <property type="molecule type" value="Genomic_DNA"/>
</dbReference>
<keyword evidence="3" id="KW-1185">Reference proteome</keyword>
<dbReference type="Pfam" id="PF09489">
    <property type="entry name" value="CbtB"/>
    <property type="match status" value="1"/>
</dbReference>
<sequence length="77" mass="8213">MSTMPVSPAPASPVSVPTPLVVSAATARLWIGGTMLFALLAYYFIGVDQGAFSVFGGDMHLHEFVHDARHLLGFPCH</sequence>